<dbReference type="InterPro" id="IPR028322">
    <property type="entry name" value="PNRC-like_rgn"/>
</dbReference>
<evidence type="ECO:0000313" key="3">
    <source>
        <dbReference type="Proteomes" id="UP000236621"/>
    </source>
</evidence>
<name>A0A2K3QED3_9HYPO</name>
<gene>
    <name evidence="2" type="ORF">TCAP_04156</name>
</gene>
<dbReference type="Proteomes" id="UP000236621">
    <property type="component" value="Unassembled WGS sequence"/>
</dbReference>
<keyword evidence="3" id="KW-1185">Reference proteome</keyword>
<feature type="compositionally biased region" description="Polar residues" evidence="1">
    <location>
        <begin position="276"/>
        <end position="287"/>
    </location>
</feature>
<feature type="region of interest" description="Disordered" evidence="1">
    <location>
        <begin position="1"/>
        <end position="312"/>
    </location>
</feature>
<feature type="compositionally biased region" description="Polar residues" evidence="1">
    <location>
        <begin position="1"/>
        <end position="10"/>
    </location>
</feature>
<reference evidence="2 3" key="1">
    <citation type="submission" date="2017-08" db="EMBL/GenBank/DDBJ databases">
        <title>Harnessing the power of phylogenomics to disentangle the directionality and signatures of interkingdom host jumping in the parasitic fungal genus Tolypocladium.</title>
        <authorList>
            <person name="Quandt C.A."/>
            <person name="Patterson W."/>
            <person name="Spatafora J.W."/>
        </authorList>
    </citation>
    <scope>NUCLEOTIDE SEQUENCE [LARGE SCALE GENOMIC DNA]</scope>
    <source>
        <strain evidence="2 3">CBS 113982</strain>
    </source>
</reference>
<feature type="compositionally biased region" description="Polar residues" evidence="1">
    <location>
        <begin position="201"/>
        <end position="216"/>
    </location>
</feature>
<dbReference type="Pfam" id="PF15365">
    <property type="entry name" value="PNRC"/>
    <property type="match status" value="1"/>
</dbReference>
<feature type="compositionally biased region" description="Low complexity" evidence="1">
    <location>
        <begin position="122"/>
        <end position="136"/>
    </location>
</feature>
<dbReference type="AlphaFoldDB" id="A0A2K3QED3"/>
<evidence type="ECO:0000313" key="2">
    <source>
        <dbReference type="EMBL" id="PNY25906.1"/>
    </source>
</evidence>
<organism evidence="2 3">
    <name type="scientific">Tolypocladium capitatum</name>
    <dbReference type="NCBI Taxonomy" id="45235"/>
    <lineage>
        <taxon>Eukaryota</taxon>
        <taxon>Fungi</taxon>
        <taxon>Dikarya</taxon>
        <taxon>Ascomycota</taxon>
        <taxon>Pezizomycotina</taxon>
        <taxon>Sordariomycetes</taxon>
        <taxon>Hypocreomycetidae</taxon>
        <taxon>Hypocreales</taxon>
        <taxon>Ophiocordycipitaceae</taxon>
        <taxon>Tolypocladium</taxon>
    </lineage>
</organism>
<accession>A0A2K3QED3</accession>
<dbReference type="EMBL" id="NRSZ01000650">
    <property type="protein sequence ID" value="PNY25906.1"/>
    <property type="molecule type" value="Genomic_DNA"/>
</dbReference>
<evidence type="ECO:0000256" key="1">
    <source>
        <dbReference type="SAM" id="MobiDB-lite"/>
    </source>
</evidence>
<dbReference type="OrthoDB" id="2142961at2759"/>
<feature type="compositionally biased region" description="Basic and acidic residues" evidence="1">
    <location>
        <begin position="186"/>
        <end position="199"/>
    </location>
</feature>
<feature type="compositionally biased region" description="Polar residues" evidence="1">
    <location>
        <begin position="47"/>
        <end position="72"/>
    </location>
</feature>
<feature type="compositionally biased region" description="Polar residues" evidence="1">
    <location>
        <begin position="224"/>
        <end position="242"/>
    </location>
</feature>
<comment type="caution">
    <text evidence="2">The sequence shown here is derived from an EMBL/GenBank/DDBJ whole genome shotgun (WGS) entry which is preliminary data.</text>
</comment>
<feature type="compositionally biased region" description="Basic and acidic residues" evidence="1">
    <location>
        <begin position="296"/>
        <end position="306"/>
    </location>
</feature>
<evidence type="ECO:0008006" key="4">
    <source>
        <dbReference type="Google" id="ProtNLM"/>
    </source>
</evidence>
<proteinExistence type="predicted"/>
<protein>
    <recommendedName>
        <fullName evidence="4">Proteophosphoglycan 5</fullName>
    </recommendedName>
</protein>
<dbReference type="GO" id="GO:0016071">
    <property type="term" value="P:mRNA metabolic process"/>
    <property type="evidence" value="ECO:0007669"/>
    <property type="project" value="UniProtKB-ARBA"/>
</dbReference>
<sequence>MDDISTQPKTTPARRRQGRSDGRSGTQKAYASENDVAALDASRQRRAPQTPNKAGSGSPAPTDSNAVQTGSKQRNRNRPSKAKNVPTSPDSAQRGGRQTPPHRSVSMKPGTSTAFAGATFHASPAPSALPIPSFLAKSSCDSPVHGDAKDIVQEPSPPATDTDAPTPFRPSSSVPRNDASPLDFMFRAHREEKEREHRGIPNSQNSNSSYATSPPSRSLFDPNASPNPSTVPQTRRTLSRQISGGIDSSELDGNPGRPMGPAFSTPYQERIKAARSNPSRPHLNPSQPEQPPQKPRPSDDPTEALKKFLFSESAASNQALPMGAMSASAPAAARASFTAQPEPAHAKRVQAMEDDLRRILKMDLTSNAPSPERGFFSR</sequence>